<dbReference type="Gene3D" id="2.115.10.20">
    <property type="entry name" value="Glycosyl hydrolase domain, family 43"/>
    <property type="match status" value="1"/>
</dbReference>
<reference evidence="12 13" key="1">
    <citation type="journal article" date="2018" name="Sci. Rep.">
        <title>Network-guided genomic and metagenomic analysis of the faecal microbiota of the critically endangered kakapo.</title>
        <authorList>
            <person name="Waite D.W."/>
            <person name="Dsouza M."/>
            <person name="Sekiguchi Y."/>
            <person name="Hugenholtz P."/>
            <person name="Taylor M.W."/>
        </authorList>
    </citation>
    <scope>NUCLEOTIDE SEQUENCE [LARGE SCALE GENOMIC DNA]</scope>
    <source>
        <strain evidence="12 13">BI02</strain>
    </source>
</reference>
<protein>
    <recommendedName>
        <fullName evidence="4 8">Sucrose-6-phosphate hydrolase</fullName>
        <ecNumber evidence="3 8">3.2.1.26</ecNumber>
    </recommendedName>
    <alternativeName>
        <fullName evidence="7 9">Invertase</fullName>
    </alternativeName>
</protein>
<evidence type="ECO:0000256" key="5">
    <source>
        <dbReference type="ARBA" id="ARBA00022801"/>
    </source>
</evidence>
<dbReference type="EMBL" id="NETH01000017">
    <property type="protein sequence ID" value="RCW17116.1"/>
    <property type="molecule type" value="Genomic_DNA"/>
</dbReference>
<organism evidence="12 13">
    <name type="scientific">Streptococcus gallolyticus</name>
    <dbReference type="NCBI Taxonomy" id="315405"/>
    <lineage>
        <taxon>Bacteria</taxon>
        <taxon>Bacillati</taxon>
        <taxon>Bacillota</taxon>
        <taxon>Bacilli</taxon>
        <taxon>Lactobacillales</taxon>
        <taxon>Streptococcaceae</taxon>
        <taxon>Streptococcus</taxon>
    </lineage>
</organism>
<comment type="subcellular location">
    <subcellularLocation>
        <location evidence="9">Cytoplasm</location>
    </subcellularLocation>
</comment>
<dbReference type="InterPro" id="IPR013189">
    <property type="entry name" value="Glyco_hydro_32_C"/>
</dbReference>
<evidence type="ECO:0000256" key="1">
    <source>
        <dbReference type="ARBA" id="ARBA00004914"/>
    </source>
</evidence>
<evidence type="ECO:0000313" key="12">
    <source>
        <dbReference type="EMBL" id="RCW17116.1"/>
    </source>
</evidence>
<comment type="catalytic activity">
    <reaction evidence="8">
        <text>Hydrolysis of terminal non-reducing beta-D-fructofuranoside residues in beta-D-fructofuranosides.</text>
        <dbReference type="EC" id="3.2.1.26"/>
    </reaction>
</comment>
<dbReference type="NCBIfam" id="TIGR01322">
    <property type="entry name" value="scrB_fam"/>
    <property type="match status" value="1"/>
</dbReference>
<dbReference type="PANTHER" id="PTHR43101">
    <property type="entry name" value="BETA-FRUCTOSIDASE"/>
    <property type="match status" value="1"/>
</dbReference>
<dbReference type="UniPathway" id="UPA00238"/>
<comment type="caution">
    <text evidence="12">The sequence shown here is derived from an EMBL/GenBank/DDBJ whole genome shotgun (WGS) entry which is preliminary data.</text>
</comment>
<evidence type="ECO:0000259" key="10">
    <source>
        <dbReference type="Pfam" id="PF00251"/>
    </source>
</evidence>
<dbReference type="EC" id="3.2.1.26" evidence="3 8"/>
<evidence type="ECO:0000256" key="6">
    <source>
        <dbReference type="ARBA" id="ARBA00023295"/>
    </source>
</evidence>
<dbReference type="Proteomes" id="UP000253215">
    <property type="component" value="Unassembled WGS sequence"/>
</dbReference>
<dbReference type="SMART" id="SM00640">
    <property type="entry name" value="Glyco_32"/>
    <property type="match status" value="1"/>
</dbReference>
<evidence type="ECO:0000256" key="7">
    <source>
        <dbReference type="ARBA" id="ARBA00033367"/>
    </source>
</evidence>
<gene>
    <name evidence="12" type="ORF">CAC02_04830</name>
</gene>
<dbReference type="Pfam" id="PF00251">
    <property type="entry name" value="Glyco_hydro_32N"/>
    <property type="match status" value="1"/>
</dbReference>
<dbReference type="InterPro" id="IPR001362">
    <property type="entry name" value="Glyco_hydro_32"/>
</dbReference>
<dbReference type="InterPro" id="IPR013148">
    <property type="entry name" value="Glyco_hydro_32_N"/>
</dbReference>
<dbReference type="PANTHER" id="PTHR43101:SF1">
    <property type="entry name" value="BETA-FRUCTOSIDASE"/>
    <property type="match status" value="1"/>
</dbReference>
<evidence type="ECO:0000313" key="13">
    <source>
        <dbReference type="Proteomes" id="UP000253215"/>
    </source>
</evidence>
<dbReference type="CDD" id="cd08996">
    <property type="entry name" value="GH32_FFase"/>
    <property type="match status" value="1"/>
</dbReference>
<sequence length="455" mass="52125">MSEKYTVERANDFIARQKATVTTTYKPTKHFSAEIGWINDPNGCVFFRGEYHLFYQFYPYDSVWGPMHWGHAKSRDLVNWEHLPVALAPDMPYDKDGCFSGSAIVRDDVLWLMYTGNIVTEDGSILQVQNMAYSEDGVTFTKIAENPVATGDCLPAELIATDFRDPKIFKKDSRYYAVVAAKHQEGVGTIVLLGSDDLRHWSFESIFLKGKPKQGIMWECPDYFVLDGKDILVMSPMRFERTAYDYRNLNSSVVMTGQVDWRSKTFVVEDVRELDHGHDFYAPQSLEDAQGRRIAIAWVHTWGRNFPPHDLGHRWAGSMTLPRQLKWQEGRVIQKVLPESLADLPILEIGQDIVEAGYLQLLIKQSVSLILGTEEDYLTFGYDEKEGVVYIDRSHLLKQPKGEETWDMSRRAVPIRAESLVIIIDHNTLEIFVNDGQESLTSAYYIEGSQRLRQA</sequence>
<keyword evidence="6 8" id="KW-0326">Glycosidase</keyword>
<dbReference type="GO" id="GO:0005985">
    <property type="term" value="P:sucrose metabolic process"/>
    <property type="evidence" value="ECO:0007669"/>
    <property type="project" value="UniProtKB-UniPathway"/>
</dbReference>
<dbReference type="SUPFAM" id="SSF75005">
    <property type="entry name" value="Arabinanase/levansucrase/invertase"/>
    <property type="match status" value="1"/>
</dbReference>
<comment type="pathway">
    <text evidence="1 9">Glycan biosynthesis; sucrose metabolism.</text>
</comment>
<feature type="domain" description="Glycosyl hydrolase family 32 C-terminal" evidence="11">
    <location>
        <begin position="365"/>
        <end position="445"/>
    </location>
</feature>
<feature type="domain" description="Glycosyl hydrolase family 32 N-terminal" evidence="10">
    <location>
        <begin position="30"/>
        <end position="334"/>
    </location>
</feature>
<dbReference type="InterPro" id="IPR023296">
    <property type="entry name" value="Glyco_hydro_beta-prop_sf"/>
</dbReference>
<proteinExistence type="inferred from homology"/>
<evidence type="ECO:0000256" key="4">
    <source>
        <dbReference type="ARBA" id="ARBA00019623"/>
    </source>
</evidence>
<evidence type="ECO:0000256" key="9">
    <source>
        <dbReference type="RuleBase" id="RU365015"/>
    </source>
</evidence>
<comment type="function">
    <text evidence="9">Enables the bacterium to metabolize sucrose as a sole carbon source.</text>
</comment>
<keyword evidence="9" id="KW-0119">Carbohydrate metabolism</keyword>
<dbReference type="InterPro" id="IPR006232">
    <property type="entry name" value="Suc6P_hydrolase"/>
</dbReference>
<evidence type="ECO:0000256" key="2">
    <source>
        <dbReference type="ARBA" id="ARBA00009902"/>
    </source>
</evidence>
<dbReference type="Gene3D" id="2.60.120.560">
    <property type="entry name" value="Exo-inulinase, domain 1"/>
    <property type="match status" value="1"/>
</dbReference>
<keyword evidence="5 8" id="KW-0378">Hydrolase</keyword>
<keyword evidence="9" id="KW-0963">Cytoplasm</keyword>
<evidence type="ECO:0000256" key="8">
    <source>
        <dbReference type="RuleBase" id="RU362110"/>
    </source>
</evidence>
<evidence type="ECO:0000259" key="11">
    <source>
        <dbReference type="Pfam" id="PF08244"/>
    </source>
</evidence>
<name>A0A368UEK6_9STRE</name>
<dbReference type="InterPro" id="IPR051214">
    <property type="entry name" value="GH32_Enzymes"/>
</dbReference>
<dbReference type="GO" id="GO:0004564">
    <property type="term" value="F:beta-fructofuranosidase activity"/>
    <property type="evidence" value="ECO:0007669"/>
    <property type="project" value="UniProtKB-EC"/>
</dbReference>
<dbReference type="InterPro" id="IPR013320">
    <property type="entry name" value="ConA-like_dom_sf"/>
</dbReference>
<dbReference type="AlphaFoldDB" id="A0A368UEK6"/>
<dbReference type="Pfam" id="PF08244">
    <property type="entry name" value="Glyco_hydro_32C"/>
    <property type="match status" value="1"/>
</dbReference>
<dbReference type="GO" id="GO:0005737">
    <property type="term" value="C:cytoplasm"/>
    <property type="evidence" value="ECO:0007669"/>
    <property type="project" value="UniProtKB-SubCell"/>
</dbReference>
<comment type="similarity">
    <text evidence="2 8">Belongs to the glycosyl hydrolase 32 family.</text>
</comment>
<accession>A0A368UEK6</accession>
<evidence type="ECO:0000256" key="3">
    <source>
        <dbReference type="ARBA" id="ARBA00012758"/>
    </source>
</evidence>
<dbReference type="SUPFAM" id="SSF49899">
    <property type="entry name" value="Concanavalin A-like lectins/glucanases"/>
    <property type="match status" value="1"/>
</dbReference>